<dbReference type="InterPro" id="IPR036942">
    <property type="entry name" value="Beta-barrel_TonB_sf"/>
</dbReference>
<dbReference type="GO" id="GO:0009279">
    <property type="term" value="C:cell outer membrane"/>
    <property type="evidence" value="ECO:0007669"/>
    <property type="project" value="UniProtKB-SubCell"/>
</dbReference>
<proteinExistence type="predicted"/>
<dbReference type="InterPro" id="IPR012910">
    <property type="entry name" value="Plug_dom"/>
</dbReference>
<dbReference type="EMBL" id="VSSQ01001420">
    <property type="protein sequence ID" value="MPM08176.1"/>
    <property type="molecule type" value="Genomic_DNA"/>
</dbReference>
<dbReference type="SUPFAM" id="SSF56935">
    <property type="entry name" value="Porins"/>
    <property type="match status" value="1"/>
</dbReference>
<dbReference type="Pfam" id="PF07715">
    <property type="entry name" value="Plug"/>
    <property type="match status" value="1"/>
</dbReference>
<keyword evidence="2" id="KW-0472">Membrane</keyword>
<evidence type="ECO:0000259" key="4">
    <source>
        <dbReference type="Pfam" id="PF07715"/>
    </source>
</evidence>
<feature type="domain" description="TonB-dependent receptor plug" evidence="4">
    <location>
        <begin position="231"/>
        <end position="309"/>
    </location>
</feature>
<accession>A0A644WW73</accession>
<evidence type="ECO:0000256" key="2">
    <source>
        <dbReference type="ARBA" id="ARBA00023136"/>
    </source>
</evidence>
<name>A0A644WW73_9ZZZZ</name>
<reference evidence="5" key="1">
    <citation type="submission" date="2019-08" db="EMBL/GenBank/DDBJ databases">
        <authorList>
            <person name="Kucharzyk K."/>
            <person name="Murdoch R.W."/>
            <person name="Higgins S."/>
            <person name="Loffler F."/>
        </authorList>
    </citation>
    <scope>NUCLEOTIDE SEQUENCE</scope>
</reference>
<comment type="caution">
    <text evidence="5">The sequence shown here is derived from an EMBL/GenBank/DDBJ whole genome shotgun (WGS) entry which is preliminary data.</text>
</comment>
<keyword evidence="3" id="KW-0998">Cell outer membrane</keyword>
<dbReference type="Gene3D" id="2.40.170.20">
    <property type="entry name" value="TonB-dependent receptor, beta-barrel domain"/>
    <property type="match status" value="1"/>
</dbReference>
<protein>
    <recommendedName>
        <fullName evidence="4">TonB-dependent receptor plug domain-containing protein</fullName>
    </recommendedName>
</protein>
<sequence>MNKIALTFLLLSFAVRLPAYEDVTVKFNSVPLNIALTRISTEFGMSISFDDRELEKYSVTLSGSFESAQEVLFRMTSNLPLTLKMISGVWVVSSVKSQPETDNIIISGSKVPSVFQGVVLDAATGERLPYSSMVIWGKRFYTDRNGYFNIKNQAVNVTHDSAEVLVSYLGYTAQTATLHSGSINRLFLSPAVYNLSQVYVKQYVVGNSFNTGELPSSIRINHAIAKYLPGNGDNSVFNLLRLMPGVRAVGEPSFLSVWGSVEGESMVKMDGYRLYAMNNFNEQISAVNPFMVKEIRLSKGAFPAHYGGVAGSIAEIVGIDGNTYRPTFKANINNQTANTFASVPVGQRSVLMASYRQTYYDLYDVNTLNPYGKRPQNNGAGPSREMMIVPDYMFRDLNLRWRSSFGKDNSVVAAFYAANDDFNYEFESTDQSYAAKKINRQYALSLNIDVKTVLPGKTDFEVSYSSNNALSDNISRIRGQNILTFQTDNLIGEAGAGLNHKMELFGSNFINFGASYKYLFDNVNDEGKRESVSSIFFNDKYVLDKFEANVGLRMDAFRRKFYFQPRISATYLPVDKVRINAAFGVFNQYSGRIPFIGPDRYFTYIWKLFDGMNIPVVKSVKYTFEVSYNHHGWLLQAGLYNKDSRGILRFNGNRGNVGIHDSRSISRGVDLMLNREFRGSYVFVSSSFSSVKESLLNEGGTMYSYIPYEIKGGILLNLSPFHVSLSYVNGSGYRNPYSGLSAENNQNDDYSRLDLAFNYTYSKRRFLLNAGISVLNLFNTYNYKYIDVIPSFQGTQSGYLNTYSEAIPFTPLVFVEINL</sequence>
<dbReference type="InterPro" id="IPR008969">
    <property type="entry name" value="CarboxyPept-like_regulatory"/>
</dbReference>
<evidence type="ECO:0000256" key="3">
    <source>
        <dbReference type="ARBA" id="ARBA00023237"/>
    </source>
</evidence>
<dbReference type="AlphaFoldDB" id="A0A644WW73"/>
<dbReference type="SUPFAM" id="SSF49464">
    <property type="entry name" value="Carboxypeptidase regulatory domain-like"/>
    <property type="match status" value="1"/>
</dbReference>
<evidence type="ECO:0000313" key="5">
    <source>
        <dbReference type="EMBL" id="MPM08176.1"/>
    </source>
</evidence>
<gene>
    <name evidence="5" type="ORF">SDC9_54488</name>
</gene>
<comment type="subcellular location">
    <subcellularLocation>
        <location evidence="1">Cell outer membrane</location>
    </subcellularLocation>
</comment>
<organism evidence="5">
    <name type="scientific">bioreactor metagenome</name>
    <dbReference type="NCBI Taxonomy" id="1076179"/>
    <lineage>
        <taxon>unclassified sequences</taxon>
        <taxon>metagenomes</taxon>
        <taxon>ecological metagenomes</taxon>
    </lineage>
</organism>
<evidence type="ECO:0000256" key="1">
    <source>
        <dbReference type="ARBA" id="ARBA00004442"/>
    </source>
</evidence>